<comment type="caution">
    <text evidence="3">The sequence shown here is derived from an EMBL/GenBank/DDBJ whole genome shotgun (WGS) entry which is preliminary data.</text>
</comment>
<dbReference type="InterPro" id="IPR002477">
    <property type="entry name" value="Peptidoglycan-bd-like"/>
</dbReference>
<evidence type="ECO:0008006" key="5">
    <source>
        <dbReference type="Google" id="ProtNLM"/>
    </source>
</evidence>
<dbReference type="Gene3D" id="1.10.101.10">
    <property type="entry name" value="PGBD-like superfamily/PGBD"/>
    <property type="match status" value="1"/>
</dbReference>
<dbReference type="Pfam" id="PF01471">
    <property type="entry name" value="PG_binding_1"/>
    <property type="match status" value="1"/>
</dbReference>
<evidence type="ECO:0000259" key="1">
    <source>
        <dbReference type="Pfam" id="PF01471"/>
    </source>
</evidence>
<dbReference type="GO" id="GO:0008233">
    <property type="term" value="F:peptidase activity"/>
    <property type="evidence" value="ECO:0007669"/>
    <property type="project" value="InterPro"/>
</dbReference>
<dbReference type="InterPro" id="IPR009045">
    <property type="entry name" value="Zn_M74/Hedgehog-like"/>
</dbReference>
<dbReference type="InterPro" id="IPR036366">
    <property type="entry name" value="PGBDSf"/>
</dbReference>
<evidence type="ECO:0000313" key="4">
    <source>
        <dbReference type="Proteomes" id="UP000076612"/>
    </source>
</evidence>
<reference evidence="4" key="1">
    <citation type="submission" date="2016-01" db="EMBL/GenBank/DDBJ databases">
        <title>Draft genome of Chromobacterium sp. F49.</title>
        <authorList>
            <person name="Hong K.W."/>
        </authorList>
    </citation>
    <scope>NUCLEOTIDE SEQUENCE [LARGE SCALE GENOMIC DNA]</scope>
    <source>
        <strain evidence="4">M40</strain>
    </source>
</reference>
<dbReference type="Pfam" id="PF13539">
    <property type="entry name" value="Peptidase_M15_4"/>
    <property type="match status" value="1"/>
</dbReference>
<evidence type="ECO:0000313" key="3">
    <source>
        <dbReference type="EMBL" id="KZE19177.1"/>
    </source>
</evidence>
<accession>A0AB34XW88</accession>
<dbReference type="InterPro" id="IPR036365">
    <property type="entry name" value="PGBD-like_sf"/>
</dbReference>
<gene>
    <name evidence="3" type="ORF">AVW13_12025</name>
</gene>
<dbReference type="AlphaFoldDB" id="A0AB34XW88"/>
<feature type="domain" description="Peptidoglycan binding-like" evidence="1">
    <location>
        <begin position="187"/>
        <end position="224"/>
    </location>
</feature>
<dbReference type="Gene3D" id="3.30.1380.10">
    <property type="match status" value="1"/>
</dbReference>
<dbReference type="SUPFAM" id="SSF55166">
    <property type="entry name" value="Hedgehog/DD-peptidase"/>
    <property type="match status" value="1"/>
</dbReference>
<proteinExistence type="predicted"/>
<protein>
    <recommendedName>
        <fullName evidence="5">Zinc D-Ala-D-Ala carboxypeptidase</fullName>
    </recommendedName>
</protein>
<evidence type="ECO:0000259" key="2">
    <source>
        <dbReference type="Pfam" id="PF13539"/>
    </source>
</evidence>
<dbReference type="InterPro" id="IPR039561">
    <property type="entry name" value="Peptidase_M15C"/>
</dbReference>
<dbReference type="Proteomes" id="UP000076612">
    <property type="component" value="Unassembled WGS sequence"/>
</dbReference>
<organism evidence="3 4">
    <name type="scientific">Brevibacterium casei</name>
    <dbReference type="NCBI Taxonomy" id="33889"/>
    <lineage>
        <taxon>Bacteria</taxon>
        <taxon>Bacillati</taxon>
        <taxon>Actinomycetota</taxon>
        <taxon>Actinomycetes</taxon>
        <taxon>Micrococcales</taxon>
        <taxon>Brevibacteriaceae</taxon>
        <taxon>Brevibacterium</taxon>
    </lineage>
</organism>
<dbReference type="RefSeq" id="WP_063250134.1">
    <property type="nucleotide sequence ID" value="NZ_LQQR01000020.1"/>
</dbReference>
<sequence length="230" mass="25075">MARSQNGYSANDRSKVASYSIPGGKIAVRKGDVATILTYIANRFHREVEPLKWPGNWGYAERKIRGSSTSLSNHASGTAIDLNAPMHPLGRRGTFSSKQVAAIRRILKDCGGVVRWGGDYRSRKDEMHFEINAGSAAVARAAARIKGKKPSSTPKVPAGYRYVKYGDTLRRGTYGDPVAAAQKMLGIKADKMFGPGTEAAVKRFQRVWKLSADGVVGPKTWQALKKHGKD</sequence>
<name>A0AB34XW88_9MICO</name>
<dbReference type="SUPFAM" id="SSF47090">
    <property type="entry name" value="PGBD-like"/>
    <property type="match status" value="1"/>
</dbReference>
<feature type="domain" description="Peptidase M15C" evidence="2">
    <location>
        <begin position="66"/>
        <end position="131"/>
    </location>
</feature>
<dbReference type="EMBL" id="LQQR01000020">
    <property type="protein sequence ID" value="KZE19177.1"/>
    <property type="molecule type" value="Genomic_DNA"/>
</dbReference>